<evidence type="ECO:0000256" key="5">
    <source>
        <dbReference type="ARBA" id="ARBA00022842"/>
    </source>
</evidence>
<dbReference type="InterPro" id="IPR008162">
    <property type="entry name" value="Pyrophosphatase"/>
</dbReference>
<dbReference type="Proteomes" id="UP000223913">
    <property type="component" value="Unassembled WGS sequence"/>
</dbReference>
<comment type="cofactor">
    <cofactor evidence="1">
        <name>Mg(2+)</name>
        <dbReference type="ChEBI" id="CHEBI:18420"/>
    </cofactor>
</comment>
<dbReference type="Gene3D" id="3.90.80.10">
    <property type="entry name" value="Inorganic pyrophosphatase"/>
    <property type="match status" value="1"/>
</dbReference>
<keyword evidence="4" id="KW-0378">Hydrolase</keyword>
<keyword evidence="6" id="KW-0732">Signal</keyword>
<evidence type="ECO:0000313" key="8">
    <source>
        <dbReference type="Proteomes" id="UP000223913"/>
    </source>
</evidence>
<dbReference type="GO" id="GO:0000287">
    <property type="term" value="F:magnesium ion binding"/>
    <property type="evidence" value="ECO:0007669"/>
    <property type="project" value="InterPro"/>
</dbReference>
<name>A0A2D0N2M7_FLAN2</name>
<evidence type="ECO:0000256" key="6">
    <source>
        <dbReference type="SAM" id="SignalP"/>
    </source>
</evidence>
<organism evidence="7 8">
    <name type="scientific">Flavilitoribacter nigricans (strain ATCC 23147 / DSM 23189 / NBRC 102662 / NCIMB 1420 / SS-2)</name>
    <name type="common">Lewinella nigricans</name>
    <dbReference type="NCBI Taxonomy" id="1122177"/>
    <lineage>
        <taxon>Bacteria</taxon>
        <taxon>Pseudomonadati</taxon>
        <taxon>Bacteroidota</taxon>
        <taxon>Saprospiria</taxon>
        <taxon>Saprospirales</taxon>
        <taxon>Lewinellaceae</taxon>
        <taxon>Flavilitoribacter</taxon>
    </lineage>
</organism>
<dbReference type="AlphaFoldDB" id="A0A2D0N2M7"/>
<protein>
    <recommendedName>
        <fullName evidence="2">inorganic diphosphatase</fullName>
        <ecNumber evidence="2">3.6.1.1</ecNumber>
    </recommendedName>
</protein>
<dbReference type="Pfam" id="PF00719">
    <property type="entry name" value="Pyrophosphatase"/>
    <property type="match status" value="1"/>
</dbReference>
<accession>A0A2D0N2M7</accession>
<dbReference type="GO" id="GO:0005737">
    <property type="term" value="C:cytoplasm"/>
    <property type="evidence" value="ECO:0007669"/>
    <property type="project" value="InterPro"/>
</dbReference>
<evidence type="ECO:0000256" key="3">
    <source>
        <dbReference type="ARBA" id="ARBA00022723"/>
    </source>
</evidence>
<dbReference type="InterPro" id="IPR036649">
    <property type="entry name" value="Pyrophosphatase_sf"/>
</dbReference>
<sequence length="202" mass="22665">MKNLIPVLLFTLGCVLSACDAVGTQEKVHQLPALTGEGFQVVVEIPAGTNKKLEFQKDDKEFRAELIDGKERMIHFLPYPGNYGFIPSTLMEASRGGDGDPLDVLLVCESLPTGSVVEALPIGTLKLSDRGEIDTKIIAVPLDSSLRVFPAANFQDLLLEYDPARRIIEEWFLYYKGYGVTELIGWEDEQYAWREIQKWQVD</sequence>
<evidence type="ECO:0000256" key="4">
    <source>
        <dbReference type="ARBA" id="ARBA00022801"/>
    </source>
</evidence>
<dbReference type="EMBL" id="PDUD01000038">
    <property type="protein sequence ID" value="PHN02648.1"/>
    <property type="molecule type" value="Genomic_DNA"/>
</dbReference>
<dbReference type="PROSITE" id="PS00387">
    <property type="entry name" value="PPASE"/>
    <property type="match status" value="1"/>
</dbReference>
<feature type="chain" id="PRO_5012316380" description="inorganic diphosphatase" evidence="6">
    <location>
        <begin position="19"/>
        <end position="202"/>
    </location>
</feature>
<keyword evidence="3" id="KW-0479">Metal-binding</keyword>
<reference evidence="7 8" key="1">
    <citation type="submission" date="2017-10" db="EMBL/GenBank/DDBJ databases">
        <title>The draft genome sequence of Lewinella nigricans NBRC 102662.</title>
        <authorList>
            <person name="Wang K."/>
        </authorList>
    </citation>
    <scope>NUCLEOTIDE SEQUENCE [LARGE SCALE GENOMIC DNA]</scope>
    <source>
        <strain evidence="7 8">NBRC 102662</strain>
    </source>
</reference>
<dbReference type="GO" id="GO:0004427">
    <property type="term" value="F:inorganic diphosphate phosphatase activity"/>
    <property type="evidence" value="ECO:0007669"/>
    <property type="project" value="UniProtKB-EC"/>
</dbReference>
<evidence type="ECO:0000256" key="2">
    <source>
        <dbReference type="ARBA" id="ARBA00012146"/>
    </source>
</evidence>
<feature type="signal peptide" evidence="6">
    <location>
        <begin position="1"/>
        <end position="18"/>
    </location>
</feature>
<evidence type="ECO:0000313" key="7">
    <source>
        <dbReference type="EMBL" id="PHN02648.1"/>
    </source>
</evidence>
<evidence type="ECO:0000256" key="1">
    <source>
        <dbReference type="ARBA" id="ARBA00001946"/>
    </source>
</evidence>
<keyword evidence="5" id="KW-0460">Magnesium</keyword>
<keyword evidence="8" id="KW-1185">Reference proteome</keyword>
<dbReference type="EC" id="3.6.1.1" evidence="2"/>
<dbReference type="PROSITE" id="PS51257">
    <property type="entry name" value="PROKAR_LIPOPROTEIN"/>
    <property type="match status" value="1"/>
</dbReference>
<dbReference type="SUPFAM" id="SSF50324">
    <property type="entry name" value="Inorganic pyrophosphatase"/>
    <property type="match status" value="1"/>
</dbReference>
<dbReference type="PANTHER" id="PTHR10286">
    <property type="entry name" value="INORGANIC PYROPHOSPHATASE"/>
    <property type="match status" value="1"/>
</dbReference>
<dbReference type="GO" id="GO:0006796">
    <property type="term" value="P:phosphate-containing compound metabolic process"/>
    <property type="evidence" value="ECO:0007669"/>
    <property type="project" value="InterPro"/>
</dbReference>
<dbReference type="OrthoDB" id="5187599at2"/>
<proteinExistence type="predicted"/>
<dbReference type="RefSeq" id="WP_099153977.1">
    <property type="nucleotide sequence ID" value="NZ_PDUD01000038.1"/>
</dbReference>
<gene>
    <name evidence="7" type="ORF">CRP01_31125</name>
</gene>
<comment type="caution">
    <text evidence="7">The sequence shown here is derived from an EMBL/GenBank/DDBJ whole genome shotgun (WGS) entry which is preliminary data.</text>
</comment>